<evidence type="ECO:0000256" key="1">
    <source>
        <dbReference type="SAM" id="Phobius"/>
    </source>
</evidence>
<dbReference type="EMBL" id="JAHWDP010000002">
    <property type="protein sequence ID" value="MBW2937537.1"/>
    <property type="molecule type" value="Genomic_DNA"/>
</dbReference>
<keyword evidence="1" id="KW-1133">Transmembrane helix</keyword>
<reference evidence="2" key="1">
    <citation type="submission" date="2021-07" db="EMBL/GenBank/DDBJ databases">
        <title>Aureisphaera sp. CAU 1614 isolated from sea sediment.</title>
        <authorList>
            <person name="Kim W."/>
        </authorList>
    </citation>
    <scope>NUCLEOTIDE SEQUENCE</scope>
    <source>
        <strain evidence="2">CAU 1614</strain>
    </source>
</reference>
<keyword evidence="1" id="KW-0812">Transmembrane</keyword>
<name>A0A9X1FN81_9FLAO</name>
<evidence type="ECO:0000313" key="3">
    <source>
        <dbReference type="Proteomes" id="UP001138686"/>
    </source>
</evidence>
<protein>
    <submittedName>
        <fullName evidence="2">Uncharacterized protein</fullName>
    </submittedName>
</protein>
<feature type="transmembrane region" description="Helical" evidence="1">
    <location>
        <begin position="234"/>
        <end position="254"/>
    </location>
</feature>
<comment type="caution">
    <text evidence="2">The sequence shown here is derived from an EMBL/GenBank/DDBJ whole genome shotgun (WGS) entry which is preliminary data.</text>
</comment>
<organism evidence="2 3">
    <name type="scientific">Halomarinibacterium sedimenti</name>
    <dbReference type="NCBI Taxonomy" id="2857106"/>
    <lineage>
        <taxon>Bacteria</taxon>
        <taxon>Pseudomonadati</taxon>
        <taxon>Bacteroidota</taxon>
        <taxon>Flavobacteriia</taxon>
        <taxon>Flavobacteriales</taxon>
        <taxon>Flavobacteriaceae</taxon>
        <taxon>Halomarinibacterium</taxon>
    </lineage>
</organism>
<evidence type="ECO:0000313" key="2">
    <source>
        <dbReference type="EMBL" id="MBW2937537.1"/>
    </source>
</evidence>
<keyword evidence="1" id="KW-0472">Membrane</keyword>
<dbReference type="Proteomes" id="UP001138686">
    <property type="component" value="Unassembled WGS sequence"/>
</dbReference>
<dbReference type="AlphaFoldDB" id="A0A9X1FN81"/>
<gene>
    <name evidence="2" type="ORF">KXJ69_05435</name>
</gene>
<proteinExistence type="predicted"/>
<dbReference type="RefSeq" id="WP_219051961.1">
    <property type="nucleotide sequence ID" value="NZ_JAHWDP010000002.1"/>
</dbReference>
<keyword evidence="3" id="KW-1185">Reference proteome</keyword>
<sequence length="273" mass="30788">MDAKTNKEIVTVGYKMKEKYLLFFFTLLVFQFCLSQEYETIKETKKIIDSRDIYLNGGLRSQFGGKSRTTIKIDLPPNTVEWYYSFTTSQGKKGTANLNLAFQLTGMLADPSGISSNTLSAIKVPEGDASVDIYLMDHYNNNLFMRKADYNGEAFTQYSEGMVENTKQAIVRVDDVIEGSWYLGIRNPSSLNALNLSLEVVAITEEIVEIPDSSLFNSKSIKNNKDMFTAIGPVQLLLVLLIPTGIFFLGFYFGKKAGYIKRVKETENRDTKN</sequence>
<accession>A0A9X1FN81</accession>